<reference evidence="10 11" key="1">
    <citation type="journal article" date="2011" name="Stand. Genomic Sci.">
        <title>Complete genome sequence of the acetate-degrading sulfate reducer Desulfobacca acetoxidans type strain (ASRB2).</title>
        <authorList>
            <person name="Goker M."/>
            <person name="Teshima H."/>
            <person name="Lapidus A."/>
            <person name="Nolan M."/>
            <person name="Lucas S."/>
            <person name="Hammon N."/>
            <person name="Deshpande S."/>
            <person name="Cheng J.F."/>
            <person name="Tapia R."/>
            <person name="Han C."/>
            <person name="Goodwin L."/>
            <person name="Pitluck S."/>
            <person name="Huntemann M."/>
            <person name="Liolios K."/>
            <person name="Ivanova N."/>
            <person name="Pagani I."/>
            <person name="Mavromatis K."/>
            <person name="Ovchinikova G."/>
            <person name="Pati A."/>
            <person name="Chen A."/>
            <person name="Palaniappan K."/>
            <person name="Land M."/>
            <person name="Hauser L."/>
            <person name="Brambilla E.M."/>
            <person name="Rohde M."/>
            <person name="Spring S."/>
            <person name="Detter J.C."/>
            <person name="Woyke T."/>
            <person name="Bristow J."/>
            <person name="Eisen J.A."/>
            <person name="Markowitz V."/>
            <person name="Hugenholtz P."/>
            <person name="Kyrpides N.C."/>
            <person name="Klenk H.P."/>
        </authorList>
    </citation>
    <scope>NUCLEOTIDE SEQUENCE [LARGE SCALE GENOMIC DNA]</scope>
    <source>
        <strain evidence="11">ATCC 700848 / DSM 11109 / ASRB2</strain>
    </source>
</reference>
<comment type="pathway">
    <text evidence="1 7">Pyrimidine metabolism; UMP biosynthesis via de novo pathway; (S)-dihydroorotate from bicarbonate: step 2/3.</text>
</comment>
<feature type="binding site" evidence="7">
    <location>
        <position position="177"/>
    </location>
    <ligand>
        <name>L-aspartate</name>
        <dbReference type="ChEBI" id="CHEBI:29991"/>
    </ligand>
</feature>
<dbReference type="STRING" id="880072.Desac_0009"/>
<feature type="binding site" evidence="7">
    <location>
        <position position="272"/>
    </location>
    <ligand>
        <name>carbamoyl phosphate</name>
        <dbReference type="ChEBI" id="CHEBI:58228"/>
    </ligand>
</feature>
<dbReference type="HOGENOM" id="CLU_043846_2_0_7"/>
<comment type="catalytic activity">
    <reaction evidence="6 7">
        <text>carbamoyl phosphate + L-aspartate = N-carbamoyl-L-aspartate + phosphate + H(+)</text>
        <dbReference type="Rhea" id="RHEA:20013"/>
        <dbReference type="ChEBI" id="CHEBI:15378"/>
        <dbReference type="ChEBI" id="CHEBI:29991"/>
        <dbReference type="ChEBI" id="CHEBI:32814"/>
        <dbReference type="ChEBI" id="CHEBI:43474"/>
        <dbReference type="ChEBI" id="CHEBI:58228"/>
        <dbReference type="EC" id="2.1.3.2"/>
    </reaction>
</comment>
<dbReference type="GO" id="GO:0016597">
    <property type="term" value="F:amino acid binding"/>
    <property type="evidence" value="ECO:0007669"/>
    <property type="project" value="InterPro"/>
</dbReference>
<dbReference type="AlphaFoldDB" id="F2NGK1"/>
<dbReference type="PROSITE" id="PS00097">
    <property type="entry name" value="CARBAMOYLTRANSFERASE"/>
    <property type="match status" value="1"/>
</dbReference>
<keyword evidence="3 7" id="KW-0808">Transferase</keyword>
<dbReference type="GO" id="GO:0004070">
    <property type="term" value="F:aspartate carbamoyltransferase activity"/>
    <property type="evidence" value="ECO:0007669"/>
    <property type="project" value="UniProtKB-UniRule"/>
</dbReference>
<dbReference type="Pfam" id="PF00185">
    <property type="entry name" value="OTCace"/>
    <property type="match status" value="1"/>
</dbReference>
<dbReference type="Pfam" id="PF02729">
    <property type="entry name" value="OTCace_N"/>
    <property type="match status" value="1"/>
</dbReference>
<comment type="similarity">
    <text evidence="2 7">Belongs to the aspartate/ornithine carbamoyltransferase superfamily. ATCase family.</text>
</comment>
<evidence type="ECO:0000256" key="1">
    <source>
        <dbReference type="ARBA" id="ARBA00004852"/>
    </source>
</evidence>
<dbReference type="HAMAP" id="MF_00001">
    <property type="entry name" value="Asp_carb_tr"/>
    <property type="match status" value="1"/>
</dbReference>
<feature type="binding site" evidence="7">
    <location>
        <position position="94"/>
    </location>
    <ligand>
        <name>L-aspartate</name>
        <dbReference type="ChEBI" id="CHEBI:29991"/>
    </ligand>
</feature>
<feature type="domain" description="Aspartate/ornithine carbamoyltransferase Asp/Orn-binding" evidence="8">
    <location>
        <begin position="163"/>
        <end position="310"/>
    </location>
</feature>
<feature type="binding site" evidence="7">
    <location>
        <position position="273"/>
    </location>
    <ligand>
        <name>carbamoyl phosphate</name>
        <dbReference type="ChEBI" id="CHEBI:58228"/>
    </ligand>
</feature>
<dbReference type="EMBL" id="CP002629">
    <property type="protein sequence ID" value="AEB07908.1"/>
    <property type="molecule type" value="Genomic_DNA"/>
</dbReference>
<keyword evidence="11" id="KW-1185">Reference proteome</keyword>
<dbReference type="InterPro" id="IPR006131">
    <property type="entry name" value="Asp_carbamoyltransf_Asp/Orn-bd"/>
</dbReference>
<dbReference type="eggNOG" id="COG0540">
    <property type="taxonomic scope" value="Bacteria"/>
</dbReference>
<feature type="binding site" evidence="7">
    <location>
        <position position="147"/>
    </location>
    <ligand>
        <name>carbamoyl phosphate</name>
        <dbReference type="ChEBI" id="CHEBI:58228"/>
    </ligand>
</feature>
<evidence type="ECO:0000313" key="11">
    <source>
        <dbReference type="Proteomes" id="UP000000483"/>
    </source>
</evidence>
<dbReference type="EC" id="2.1.3.2" evidence="7"/>
<dbReference type="GO" id="GO:0006207">
    <property type="term" value="P:'de novo' pyrimidine nucleobase biosynthetic process"/>
    <property type="evidence" value="ECO:0007669"/>
    <property type="project" value="InterPro"/>
</dbReference>
<evidence type="ECO:0000313" key="10">
    <source>
        <dbReference type="EMBL" id="AEB07908.1"/>
    </source>
</evidence>
<dbReference type="InterPro" id="IPR002082">
    <property type="entry name" value="Asp_carbamoyltransf"/>
</dbReference>
<dbReference type="Proteomes" id="UP000000483">
    <property type="component" value="Chromosome"/>
</dbReference>
<dbReference type="PANTHER" id="PTHR45753">
    <property type="entry name" value="ORNITHINE CARBAMOYLTRANSFERASE, MITOCHONDRIAL"/>
    <property type="match status" value="1"/>
</dbReference>
<comment type="subunit">
    <text evidence="7">Heterododecamer (2C3:3R2) of six catalytic PyrB chains organized as two trimers (C3), and six regulatory PyrI chains organized as three dimers (R2).</text>
</comment>
<dbReference type="KEGG" id="dao:Desac_0009"/>
<evidence type="ECO:0000256" key="5">
    <source>
        <dbReference type="ARBA" id="ARBA00043884"/>
    </source>
</evidence>
<proteinExistence type="inferred from homology"/>
<dbReference type="PRINTS" id="PR00101">
    <property type="entry name" value="ATCASE"/>
</dbReference>
<evidence type="ECO:0000256" key="6">
    <source>
        <dbReference type="ARBA" id="ARBA00048859"/>
    </source>
</evidence>
<evidence type="ECO:0000256" key="3">
    <source>
        <dbReference type="ARBA" id="ARBA00022679"/>
    </source>
</evidence>
<feature type="binding site" evidence="7">
    <location>
        <position position="67"/>
    </location>
    <ligand>
        <name>carbamoyl phosphate</name>
        <dbReference type="ChEBI" id="CHEBI:58228"/>
    </ligand>
</feature>
<dbReference type="GO" id="GO:0006520">
    <property type="term" value="P:amino acid metabolic process"/>
    <property type="evidence" value="ECO:0007669"/>
    <property type="project" value="InterPro"/>
</dbReference>
<protein>
    <recommendedName>
        <fullName evidence="7">Aspartate carbamoyltransferase</fullName>
        <ecNumber evidence="7">2.1.3.2</ecNumber>
    </recommendedName>
    <alternativeName>
        <fullName evidence="7">Aspartate transcarbamylase</fullName>
        <shortName evidence="7">ATCase</shortName>
    </alternativeName>
</protein>
<feature type="binding site" evidence="7">
    <location>
        <position position="66"/>
    </location>
    <ligand>
        <name>carbamoyl phosphate</name>
        <dbReference type="ChEBI" id="CHEBI:58228"/>
    </ligand>
</feature>
<dbReference type="SUPFAM" id="SSF53671">
    <property type="entry name" value="Aspartate/ornithine carbamoyltransferase"/>
    <property type="match status" value="1"/>
</dbReference>
<evidence type="ECO:0000256" key="4">
    <source>
        <dbReference type="ARBA" id="ARBA00022975"/>
    </source>
</evidence>
<evidence type="ECO:0000259" key="9">
    <source>
        <dbReference type="Pfam" id="PF02729"/>
    </source>
</evidence>
<dbReference type="PANTHER" id="PTHR45753:SF6">
    <property type="entry name" value="ASPARTATE CARBAMOYLTRANSFERASE"/>
    <property type="match status" value="1"/>
</dbReference>
<reference evidence="11" key="2">
    <citation type="submission" date="2011-03" db="EMBL/GenBank/DDBJ databases">
        <title>The complete genome of Desulfobacca acetoxidans DSM 11109.</title>
        <authorList>
            <consortium name="US DOE Joint Genome Institute (JGI-PGF)"/>
            <person name="Lucas S."/>
            <person name="Copeland A."/>
            <person name="Lapidus A."/>
            <person name="Bruce D."/>
            <person name="Goodwin L."/>
            <person name="Pitluck S."/>
            <person name="Peters L."/>
            <person name="Kyrpides N."/>
            <person name="Mavromatis K."/>
            <person name="Ivanova N."/>
            <person name="Ovchinnikova G."/>
            <person name="Teshima H."/>
            <person name="Detter J.C."/>
            <person name="Han C."/>
            <person name="Land M."/>
            <person name="Hauser L."/>
            <person name="Markowitz V."/>
            <person name="Cheng J.-F."/>
            <person name="Hugenholtz P."/>
            <person name="Woyke T."/>
            <person name="Wu D."/>
            <person name="Spring S."/>
            <person name="Schueler E."/>
            <person name="Brambilla E."/>
            <person name="Klenk H.-P."/>
            <person name="Eisen J.A."/>
        </authorList>
    </citation>
    <scope>NUCLEOTIDE SEQUENCE [LARGE SCALE GENOMIC DNA]</scope>
    <source>
        <strain evidence="11">ATCC 700848 / DSM 11109 / ASRB2</strain>
    </source>
</reference>
<evidence type="ECO:0000256" key="2">
    <source>
        <dbReference type="ARBA" id="ARBA00008896"/>
    </source>
</evidence>
<dbReference type="FunFam" id="3.40.50.1370:FF:000007">
    <property type="entry name" value="Aspartate carbamoyltransferase"/>
    <property type="match status" value="1"/>
</dbReference>
<name>F2NGK1_DESAR</name>
<comment type="function">
    <text evidence="5 7">Catalyzes the condensation of carbamoyl phosphate and aspartate to form carbamoyl aspartate and inorganic phosphate, the committed step in the de novo pyrimidine nucleotide biosynthesis pathway.</text>
</comment>
<dbReference type="UniPathway" id="UPA00070">
    <property type="reaction ID" value="UER00116"/>
</dbReference>
<dbReference type="InterPro" id="IPR006132">
    <property type="entry name" value="Asp/Orn_carbamoyltranf_P-bd"/>
</dbReference>
<feature type="binding site" evidence="7">
    <location>
        <position position="144"/>
    </location>
    <ligand>
        <name>carbamoyl phosphate</name>
        <dbReference type="ChEBI" id="CHEBI:58228"/>
    </ligand>
</feature>
<dbReference type="NCBIfam" id="NF002032">
    <property type="entry name" value="PRK00856.1"/>
    <property type="match status" value="1"/>
</dbReference>
<dbReference type="NCBIfam" id="TIGR00670">
    <property type="entry name" value="asp_carb_tr"/>
    <property type="match status" value="1"/>
</dbReference>
<dbReference type="GO" id="GO:0044205">
    <property type="term" value="P:'de novo' UMP biosynthetic process"/>
    <property type="evidence" value="ECO:0007669"/>
    <property type="project" value="UniProtKB-UniRule"/>
</dbReference>
<accession>F2NGK1</accession>
<dbReference type="PRINTS" id="PR00100">
    <property type="entry name" value="AOTCASE"/>
</dbReference>
<sequence>MQTSKTRTMLFRRKDLLGLAGLSREEIQHILTTAASFKEISTRSIKKVPTLRGKTVITLFYEPSTRTRTSFEIAAKRLSADTVNLSIAASSVVKGETLIDTANNLEAMHPDIIVIRHACSGAPHLLAGRLKSSVVNAGDGLHEHPTQGLLDMLTVWEAKGRLDGLRVAIIGDIAHSRVARSNIHGFHTMGSQVVVAGPQTMLPPYLEALGVEVTYSLTEAVRQADVIMMLRLQLERQGQMFFSTLREYSRVFGLNQKHLALAKPDALVMHPGPLNRGVEISPEVADGIQSAILQQVTNGVAVRMAVLYLLSGGEQSGTAA</sequence>
<dbReference type="InterPro" id="IPR036901">
    <property type="entry name" value="Asp/Orn_carbamoylTrfase_sf"/>
</dbReference>
<gene>
    <name evidence="7" type="primary">pyrB</name>
    <name evidence="10" type="ordered locus">Desac_0009</name>
</gene>
<dbReference type="GO" id="GO:0005829">
    <property type="term" value="C:cytosol"/>
    <property type="evidence" value="ECO:0007669"/>
    <property type="project" value="TreeGrafter"/>
</dbReference>
<feature type="domain" description="Aspartate/ornithine carbamoyltransferase carbamoyl-P binding" evidence="9">
    <location>
        <begin position="14"/>
        <end position="157"/>
    </location>
</feature>
<feature type="binding site" evidence="7">
    <location>
        <position position="116"/>
    </location>
    <ligand>
        <name>carbamoyl phosphate</name>
        <dbReference type="ChEBI" id="CHEBI:58228"/>
    </ligand>
</feature>
<feature type="binding site" evidence="7">
    <location>
        <position position="231"/>
    </location>
    <ligand>
        <name>L-aspartate</name>
        <dbReference type="ChEBI" id="CHEBI:29991"/>
    </ligand>
</feature>
<dbReference type="Gene3D" id="3.40.50.1370">
    <property type="entry name" value="Aspartate/ornithine carbamoyltransferase"/>
    <property type="match status" value="2"/>
</dbReference>
<evidence type="ECO:0000259" key="8">
    <source>
        <dbReference type="Pfam" id="PF00185"/>
    </source>
</evidence>
<organism evidence="10 11">
    <name type="scientific">Desulfobacca acetoxidans (strain ATCC 700848 / DSM 11109 / ASRB2)</name>
    <dbReference type="NCBI Taxonomy" id="880072"/>
    <lineage>
        <taxon>Bacteria</taxon>
        <taxon>Pseudomonadati</taxon>
        <taxon>Thermodesulfobacteriota</taxon>
        <taxon>Desulfobaccia</taxon>
        <taxon>Desulfobaccales</taxon>
        <taxon>Desulfobaccaceae</taxon>
        <taxon>Desulfobacca</taxon>
    </lineage>
</organism>
<keyword evidence="4 7" id="KW-0665">Pyrimidine biosynthesis</keyword>
<evidence type="ECO:0000256" key="7">
    <source>
        <dbReference type="HAMAP-Rule" id="MF_00001"/>
    </source>
</evidence>
<dbReference type="InterPro" id="IPR006130">
    <property type="entry name" value="Asp/Orn_carbamoylTrfase"/>
</dbReference>